<organism evidence="1 2">
    <name type="scientific">Pantoea rwandensis</name>
    <dbReference type="NCBI Taxonomy" id="1076550"/>
    <lineage>
        <taxon>Bacteria</taxon>
        <taxon>Pseudomonadati</taxon>
        <taxon>Pseudomonadota</taxon>
        <taxon>Gammaproteobacteria</taxon>
        <taxon>Enterobacterales</taxon>
        <taxon>Erwiniaceae</taxon>
        <taxon>Pantoea</taxon>
    </lineage>
</organism>
<gene>
    <name evidence="1" type="ORF">HA51_00480</name>
</gene>
<protein>
    <submittedName>
        <fullName evidence="1">Uncharacterized protein</fullName>
    </submittedName>
</protein>
<evidence type="ECO:0000313" key="2">
    <source>
        <dbReference type="Proteomes" id="UP000193558"/>
    </source>
</evidence>
<sequence length="213" mass="25020">MQRELSCAEAKLNVSGIDFMDKHHLDLRDVLALRYTDAPGTPLRIFTDWAEMRLDKSEANDNLLILASLGFDKHLVKSEVYQYLDSYLLASNIPQPSEGELRVFSIRHSLKEMAFSHSEPELWGGLSGIEVDYDLNACLFKRVIDYWSTVQRDFIHYEDDEYGYLYHKNPTNQHVPKALQADYVRKMAARFIRLLECDYFWDRCIKHENKMMD</sequence>
<dbReference type="EMBL" id="MLFR01000001">
    <property type="protein sequence ID" value="ORM71592.1"/>
    <property type="molecule type" value="Genomic_DNA"/>
</dbReference>
<dbReference type="AlphaFoldDB" id="A0A1X1D4H9"/>
<accession>A0A1X1D4H9</accession>
<reference evidence="1 2" key="1">
    <citation type="journal article" date="2017" name="Antonie Van Leeuwenhoek">
        <title>Phylogenomic resolution of the bacterial genus Pantoea and its relationship with Erwinia and Tatumella.</title>
        <authorList>
            <person name="Palmer M."/>
            <person name="Steenkamp E.T."/>
            <person name="Coetzee M.P."/>
            <person name="Chan W.Y."/>
            <person name="van Zyl E."/>
            <person name="De Maayer P."/>
            <person name="Coutinho T.A."/>
            <person name="Blom J."/>
            <person name="Smits T.H."/>
            <person name="Duffy B."/>
            <person name="Venter S.N."/>
        </authorList>
    </citation>
    <scope>NUCLEOTIDE SEQUENCE [LARGE SCALE GENOMIC DNA]</scope>
    <source>
        <strain evidence="1 2">LMG 26275</strain>
    </source>
</reference>
<proteinExistence type="predicted"/>
<dbReference type="Proteomes" id="UP000193558">
    <property type="component" value="Unassembled WGS sequence"/>
</dbReference>
<name>A0A1X1D4H9_9GAMM</name>
<comment type="caution">
    <text evidence="1">The sequence shown here is derived from an EMBL/GenBank/DDBJ whole genome shotgun (WGS) entry which is preliminary data.</text>
</comment>
<evidence type="ECO:0000313" key="1">
    <source>
        <dbReference type="EMBL" id="ORM71592.1"/>
    </source>
</evidence>